<feature type="region of interest" description="Disordered" evidence="8">
    <location>
        <begin position="1"/>
        <end position="32"/>
    </location>
</feature>
<feature type="transmembrane region" description="Helical" evidence="9">
    <location>
        <begin position="37"/>
        <end position="57"/>
    </location>
</feature>
<comment type="subcellular location">
    <subcellularLocation>
        <location evidence="1">Cell membrane</location>
        <topology evidence="1">Multi-pass membrane protein</topology>
    </subcellularLocation>
</comment>
<dbReference type="Pfam" id="PF13231">
    <property type="entry name" value="PMT_2"/>
    <property type="match status" value="1"/>
</dbReference>
<dbReference type="InterPro" id="IPR050297">
    <property type="entry name" value="LipidA_mod_glycosyltrf_83"/>
</dbReference>
<evidence type="ECO:0000256" key="3">
    <source>
        <dbReference type="ARBA" id="ARBA00022676"/>
    </source>
</evidence>
<evidence type="ECO:0000256" key="6">
    <source>
        <dbReference type="ARBA" id="ARBA00022989"/>
    </source>
</evidence>
<feature type="transmembrane region" description="Helical" evidence="9">
    <location>
        <begin position="355"/>
        <end position="376"/>
    </location>
</feature>
<evidence type="ECO:0000256" key="8">
    <source>
        <dbReference type="SAM" id="MobiDB-lite"/>
    </source>
</evidence>
<evidence type="ECO:0000259" key="10">
    <source>
        <dbReference type="Pfam" id="PF13231"/>
    </source>
</evidence>
<evidence type="ECO:0000256" key="4">
    <source>
        <dbReference type="ARBA" id="ARBA00022679"/>
    </source>
</evidence>
<dbReference type="GO" id="GO:0016757">
    <property type="term" value="F:glycosyltransferase activity"/>
    <property type="evidence" value="ECO:0007669"/>
    <property type="project" value="UniProtKB-KW"/>
</dbReference>
<evidence type="ECO:0000313" key="12">
    <source>
        <dbReference type="Proteomes" id="UP001356428"/>
    </source>
</evidence>
<feature type="domain" description="Glycosyltransferase RgtA/B/C/D-like" evidence="10">
    <location>
        <begin position="97"/>
        <end position="247"/>
    </location>
</feature>
<feature type="transmembrane region" description="Helical" evidence="9">
    <location>
        <begin position="232"/>
        <end position="251"/>
    </location>
</feature>
<dbReference type="PANTHER" id="PTHR33908">
    <property type="entry name" value="MANNOSYLTRANSFERASE YKCB-RELATED"/>
    <property type="match status" value="1"/>
</dbReference>
<feature type="compositionally biased region" description="Polar residues" evidence="8">
    <location>
        <begin position="22"/>
        <end position="32"/>
    </location>
</feature>
<reference evidence="11 12" key="1">
    <citation type="submission" date="2022-10" db="EMBL/GenBank/DDBJ databases">
        <title>The complete genomes of actinobacterial strains from the NBC collection.</title>
        <authorList>
            <person name="Joergensen T.S."/>
            <person name="Alvarez Arevalo M."/>
            <person name="Sterndorff E.B."/>
            <person name="Faurdal D."/>
            <person name="Vuksanovic O."/>
            <person name="Mourched A.-S."/>
            <person name="Charusanti P."/>
            <person name="Shaw S."/>
            <person name="Blin K."/>
            <person name="Weber T."/>
        </authorList>
    </citation>
    <scope>NUCLEOTIDE SEQUENCE [LARGE SCALE GENOMIC DNA]</scope>
    <source>
        <strain evidence="11 12">NBC 01792</strain>
    </source>
</reference>
<accession>A0ABZ1EVU1</accession>
<keyword evidence="2" id="KW-1003">Cell membrane</keyword>
<organism evidence="11 12">
    <name type="scientific">Streptomyces cyaneofuscatus</name>
    <dbReference type="NCBI Taxonomy" id="66883"/>
    <lineage>
        <taxon>Bacteria</taxon>
        <taxon>Bacillati</taxon>
        <taxon>Actinomycetota</taxon>
        <taxon>Actinomycetes</taxon>
        <taxon>Kitasatosporales</taxon>
        <taxon>Streptomycetaceae</taxon>
        <taxon>Streptomyces</taxon>
    </lineage>
</organism>
<proteinExistence type="predicted"/>
<feature type="transmembrane region" description="Helical" evidence="9">
    <location>
        <begin position="165"/>
        <end position="182"/>
    </location>
</feature>
<dbReference type="RefSeq" id="WP_326705338.1">
    <property type="nucleotide sequence ID" value="NZ_CP108861.1"/>
</dbReference>
<feature type="transmembrane region" description="Helical" evidence="9">
    <location>
        <begin position="188"/>
        <end position="212"/>
    </location>
</feature>
<dbReference type="EMBL" id="CP109083">
    <property type="protein sequence ID" value="WSB08260.1"/>
    <property type="molecule type" value="Genomic_DNA"/>
</dbReference>
<feature type="transmembrane region" description="Helical" evidence="9">
    <location>
        <begin position="327"/>
        <end position="348"/>
    </location>
</feature>
<keyword evidence="12" id="KW-1185">Reference proteome</keyword>
<name>A0ABZ1EVU1_9ACTN</name>
<evidence type="ECO:0000256" key="9">
    <source>
        <dbReference type="SAM" id="Phobius"/>
    </source>
</evidence>
<evidence type="ECO:0000256" key="5">
    <source>
        <dbReference type="ARBA" id="ARBA00022692"/>
    </source>
</evidence>
<keyword evidence="5 9" id="KW-0812">Transmembrane</keyword>
<feature type="transmembrane region" description="Helical" evidence="9">
    <location>
        <begin position="139"/>
        <end position="158"/>
    </location>
</feature>
<evidence type="ECO:0000256" key="7">
    <source>
        <dbReference type="ARBA" id="ARBA00023136"/>
    </source>
</evidence>
<sequence>MVGAGASGSLSPCPAPQPFRKASSSVSPARTASPSTSFLLVRSVPALWTLALGLWGLSRQDSVWRDEAATWQVARRSTAETVHMLGNVDVVHGLYYLLMHGLFDLFGPGTAVLRLPSVVAMAVAASCVAALGHRLAGPWAGLGGGLALGLLPAVQFYLQEGRPYALVAAGAGISTLLLVTLLEGRGRAVHWVAYGSTVALGGLLNWLSLMILPAHLATLLWTRADRATGKRWIAAAVAAVACVLPLVLFSRSQSAQVSWIPPLTWHMLIGPAILLAIGGAGALLDRRRRRTGRLSAAAVGLPLLAVPQLGLVGLSLIQPLFLDRYVLFSLLGLALLIGVAIGAAVEAVARRRPRAAPWVLPVVMAVAVAALLPQALAKRSPASRVDDVLTAAGDIRRMKKPGDAVLFIPAARRDTRLVSPDAFAGLRDIALARSPEESGTLKGTEARPDRIRAAMLAQRRILLVTDAPSVARPPATERERAKASVLRTHFRAVADEQARGRRVTVYERRPGASRPSGD</sequence>
<feature type="transmembrane region" description="Helical" evidence="9">
    <location>
        <begin position="296"/>
        <end position="321"/>
    </location>
</feature>
<evidence type="ECO:0000313" key="11">
    <source>
        <dbReference type="EMBL" id="WSB08260.1"/>
    </source>
</evidence>
<keyword evidence="7 9" id="KW-0472">Membrane</keyword>
<evidence type="ECO:0000256" key="2">
    <source>
        <dbReference type="ARBA" id="ARBA00022475"/>
    </source>
</evidence>
<gene>
    <name evidence="11" type="ORF">OG849_13850</name>
</gene>
<dbReference type="Proteomes" id="UP001356428">
    <property type="component" value="Chromosome"/>
</dbReference>
<protein>
    <submittedName>
        <fullName evidence="11">Glycosyltransferase family 39 protein</fullName>
        <ecNumber evidence="11">2.4.-.-</ecNumber>
    </submittedName>
</protein>
<dbReference type="EC" id="2.4.-.-" evidence="11"/>
<keyword evidence="4 11" id="KW-0808">Transferase</keyword>
<keyword evidence="3 11" id="KW-0328">Glycosyltransferase</keyword>
<feature type="transmembrane region" description="Helical" evidence="9">
    <location>
        <begin position="263"/>
        <end position="284"/>
    </location>
</feature>
<evidence type="ECO:0000256" key="1">
    <source>
        <dbReference type="ARBA" id="ARBA00004651"/>
    </source>
</evidence>
<dbReference type="PANTHER" id="PTHR33908:SF3">
    <property type="entry name" value="UNDECAPRENYL PHOSPHATE-ALPHA-4-AMINO-4-DEOXY-L-ARABINOSE ARABINOSYL TRANSFERASE"/>
    <property type="match status" value="1"/>
</dbReference>
<keyword evidence="6 9" id="KW-1133">Transmembrane helix</keyword>
<dbReference type="InterPro" id="IPR038731">
    <property type="entry name" value="RgtA/B/C-like"/>
</dbReference>